<dbReference type="EMBL" id="VJWE01000002">
    <property type="protein sequence ID" value="TWG41014.1"/>
    <property type="molecule type" value="Genomic_DNA"/>
</dbReference>
<gene>
    <name evidence="2" type="ORF">ATF69_0303</name>
</gene>
<dbReference type="SUPFAM" id="SSF53474">
    <property type="entry name" value="alpha/beta-Hydrolases"/>
    <property type="match status" value="1"/>
</dbReference>
<dbReference type="InterPro" id="IPR006311">
    <property type="entry name" value="TAT_signal"/>
</dbReference>
<dbReference type="PANTHER" id="PTHR47751:SF1">
    <property type="entry name" value="SUPERFAMILY HYDROLASE, PUTATIVE (AFU_ORTHOLOGUE AFUA_2G16580)-RELATED"/>
    <property type="match status" value="1"/>
</dbReference>
<dbReference type="InterPro" id="IPR029058">
    <property type="entry name" value="AB_hydrolase_fold"/>
</dbReference>
<dbReference type="Gene3D" id="3.40.50.1820">
    <property type="entry name" value="alpha/beta hydrolase"/>
    <property type="match status" value="1"/>
</dbReference>
<dbReference type="PROSITE" id="PS51318">
    <property type="entry name" value="TAT"/>
    <property type="match status" value="1"/>
</dbReference>
<comment type="caution">
    <text evidence="2">The sequence shown here is derived from an EMBL/GenBank/DDBJ whole genome shotgun (WGS) entry which is preliminary data.</text>
</comment>
<feature type="domain" description="Dienelactone hydrolase" evidence="1">
    <location>
        <begin position="93"/>
        <end position="239"/>
    </location>
</feature>
<accession>A0A561XY13</accession>
<evidence type="ECO:0000313" key="3">
    <source>
        <dbReference type="Proteomes" id="UP000321485"/>
    </source>
</evidence>
<dbReference type="InterPro" id="IPR002925">
    <property type="entry name" value="Dienelactn_hydro"/>
</dbReference>
<protein>
    <recommendedName>
        <fullName evidence="1">Dienelactone hydrolase domain-containing protein</fullName>
    </recommendedName>
</protein>
<reference evidence="2 3" key="1">
    <citation type="journal article" date="2015" name="Stand. Genomic Sci.">
        <title>Genomic Encyclopedia of Bacterial and Archaeal Type Strains, Phase III: the genomes of soil and plant-associated and newly described type strains.</title>
        <authorList>
            <person name="Whitman W.B."/>
            <person name="Woyke T."/>
            <person name="Klenk H.P."/>
            <person name="Zhou Y."/>
            <person name="Lilburn T.G."/>
            <person name="Beck B.J."/>
            <person name="De Vos P."/>
            <person name="Vandamme P."/>
            <person name="Eisen J.A."/>
            <person name="Garrity G."/>
            <person name="Hugenholtz P."/>
            <person name="Kyrpides N.C."/>
        </authorList>
    </citation>
    <scope>NUCLEOTIDE SEQUENCE [LARGE SCALE GENOMIC DNA]</scope>
    <source>
        <strain evidence="2 3">DSM 64</strain>
    </source>
</reference>
<proteinExistence type="predicted"/>
<dbReference type="PANTHER" id="PTHR47751">
    <property type="entry name" value="SUPERFAMILY HYDROLASE, PUTATIVE (AFU_ORTHOLOGUE AFUA_2G16580)-RELATED"/>
    <property type="match status" value="1"/>
</dbReference>
<evidence type="ECO:0000259" key="1">
    <source>
        <dbReference type="Pfam" id="PF01738"/>
    </source>
</evidence>
<evidence type="ECO:0000313" key="2">
    <source>
        <dbReference type="EMBL" id="TWG41014.1"/>
    </source>
</evidence>
<dbReference type="InterPro" id="IPR051411">
    <property type="entry name" value="Polyketide_trans_af380"/>
</dbReference>
<dbReference type="Pfam" id="PF01738">
    <property type="entry name" value="DLH"/>
    <property type="match status" value="1"/>
</dbReference>
<name>A0A561XY13_ACIDE</name>
<dbReference type="AlphaFoldDB" id="A0A561XY13"/>
<dbReference type="Proteomes" id="UP000321485">
    <property type="component" value="Unassembled WGS sequence"/>
</dbReference>
<dbReference type="GO" id="GO:0016787">
    <property type="term" value="F:hydrolase activity"/>
    <property type="evidence" value="ECO:0007669"/>
    <property type="project" value="InterPro"/>
</dbReference>
<organism evidence="2 3">
    <name type="scientific">Acidovorax delafieldii</name>
    <name type="common">Pseudomonas delafieldii</name>
    <dbReference type="NCBI Taxonomy" id="47920"/>
    <lineage>
        <taxon>Bacteria</taxon>
        <taxon>Pseudomonadati</taxon>
        <taxon>Pseudomonadota</taxon>
        <taxon>Betaproteobacteria</taxon>
        <taxon>Burkholderiales</taxon>
        <taxon>Comamonadaceae</taxon>
        <taxon>Acidovorax</taxon>
    </lineage>
</organism>
<sequence length="379" mass="41228">MHNTLSNIHAQHPIPGTAPLTSDRRDFLIRAGFGAAVWGGLSAAGGSAMAAGPQPAHGKLSGADNFYQSDKVAVRKVTFKNQYRMAVAGNLFVPKNLDRSKKNPAILVGHPMGAVKEQSANLYATKMAEQGFVALSLDLPFWGESDGQPRNAVAPDIYAEAFSAAVDFLGTQAMVDRERIGAIGVCGSGSFVISAAKIDPRMKAIATVSMYDMGAANRDALNHSQTVEQRKQIIAAAAEQRYVEFTDGATQYIGGTVHQLTADTHPIQREFYDFYRTPRGEFTPKGGSPLTTTYPTLTSNVKFMNFYPFNDIETISPRPMLFITGDQAHSKEFSEDAFQRAAEPKELHIVPGAGHVDLYDRVNLIPWDKLTAFFGKHLA</sequence>
<dbReference type="Gene3D" id="1.10.10.800">
    <property type="match status" value="1"/>
</dbReference>